<dbReference type="Proteomes" id="UP000323876">
    <property type="component" value="Unassembled WGS sequence"/>
</dbReference>
<feature type="region of interest" description="Disordered" evidence="1">
    <location>
        <begin position="53"/>
        <end position="77"/>
    </location>
</feature>
<protein>
    <submittedName>
        <fullName evidence="2">Uncharacterized protein</fullName>
    </submittedName>
</protein>
<dbReference type="AlphaFoldDB" id="A0A5N0EAI9"/>
<reference evidence="2 3" key="1">
    <citation type="submission" date="2019-09" db="EMBL/GenBank/DDBJ databases">
        <authorList>
            <person name="Wang X."/>
        </authorList>
    </citation>
    <scope>NUCLEOTIDE SEQUENCE [LARGE SCALE GENOMIC DNA]</scope>
    <source>
        <strain evidence="2 3">CICC 11023</strain>
    </source>
</reference>
<name>A0A5N0EAI9_9NOCA</name>
<feature type="compositionally biased region" description="Basic and acidic residues" evidence="1">
    <location>
        <begin position="68"/>
        <end position="77"/>
    </location>
</feature>
<comment type="caution">
    <text evidence="2">The sequence shown here is derived from an EMBL/GenBank/DDBJ whole genome shotgun (WGS) entry which is preliminary data.</text>
</comment>
<organism evidence="2 3">
    <name type="scientific">Nocardia colli</name>
    <dbReference type="NCBI Taxonomy" id="2545717"/>
    <lineage>
        <taxon>Bacteria</taxon>
        <taxon>Bacillati</taxon>
        <taxon>Actinomycetota</taxon>
        <taxon>Actinomycetes</taxon>
        <taxon>Mycobacteriales</taxon>
        <taxon>Nocardiaceae</taxon>
        <taxon>Nocardia</taxon>
    </lineage>
</organism>
<keyword evidence="3" id="KW-1185">Reference proteome</keyword>
<dbReference type="OrthoDB" id="3541981at2"/>
<evidence type="ECO:0000313" key="2">
    <source>
        <dbReference type="EMBL" id="KAA8885489.1"/>
    </source>
</evidence>
<gene>
    <name evidence="2" type="ORF">F3087_28035</name>
</gene>
<dbReference type="EMBL" id="VXLC01000015">
    <property type="protein sequence ID" value="KAA8885489.1"/>
    <property type="molecule type" value="Genomic_DNA"/>
</dbReference>
<accession>A0A5N0EAI9</accession>
<proteinExistence type="predicted"/>
<evidence type="ECO:0000313" key="3">
    <source>
        <dbReference type="Proteomes" id="UP000323876"/>
    </source>
</evidence>
<evidence type="ECO:0000256" key="1">
    <source>
        <dbReference type="SAM" id="MobiDB-lite"/>
    </source>
</evidence>
<sequence>MTEQSAERPLCPSCDAVMTRIAYGYPSARSFELAEQGEIVLGGCVVTPDSPVWARPLRRPHPSQTGHGRADSRVRPP</sequence>